<dbReference type="EMBL" id="WMJY01000002">
    <property type="protein sequence ID" value="MTH28615.1"/>
    <property type="molecule type" value="Genomic_DNA"/>
</dbReference>
<keyword evidence="2" id="KW-1185">Reference proteome</keyword>
<organism evidence="1 2">
    <name type="scientific">Myroides pelagicus</name>
    <dbReference type="NCBI Taxonomy" id="270914"/>
    <lineage>
        <taxon>Bacteria</taxon>
        <taxon>Pseudomonadati</taxon>
        <taxon>Bacteroidota</taxon>
        <taxon>Flavobacteriia</taxon>
        <taxon>Flavobacteriales</taxon>
        <taxon>Flavobacteriaceae</taxon>
        <taxon>Myroides</taxon>
    </lineage>
</organism>
<sequence>MPQFKGLTILSLLFISGLFFSCKRDSLPKPTAFLALEYPNQEYTLFENKNSNFTFEKNKNTTIKEVKANSVEIHYPEMKATVYLNYKVVNNNLDNLLKDAQKLTYEHFIKADDIVEQPYLNPTHKVYGMYYTLQGDAATNVQFYATDSIHNFMTASLYFYVTPNYDSIYPAKEYIAEDMRVMIETLQWKNQSSLTKSIN</sequence>
<dbReference type="InterPro" id="IPR019850">
    <property type="entry name" value="GldD-like"/>
</dbReference>
<keyword evidence="1" id="KW-0449">Lipoprotein</keyword>
<dbReference type="Pfam" id="PF25593">
    <property type="entry name" value="GldD_lipo"/>
    <property type="match status" value="1"/>
</dbReference>
<dbReference type="PROSITE" id="PS51257">
    <property type="entry name" value="PROKAR_LIPOPROTEIN"/>
    <property type="match status" value="1"/>
</dbReference>
<dbReference type="OrthoDB" id="679501at2"/>
<dbReference type="NCBIfam" id="TIGR03512">
    <property type="entry name" value="GldD_lipo"/>
    <property type="match status" value="1"/>
</dbReference>
<proteinExistence type="predicted"/>
<dbReference type="RefSeq" id="WP_155034603.1">
    <property type="nucleotide sequence ID" value="NZ_JAYMMG010000002.1"/>
</dbReference>
<evidence type="ECO:0000313" key="1">
    <source>
        <dbReference type="EMBL" id="MTH28615.1"/>
    </source>
</evidence>
<evidence type="ECO:0000313" key="2">
    <source>
        <dbReference type="Proteomes" id="UP000488936"/>
    </source>
</evidence>
<dbReference type="AlphaFoldDB" id="A0A7K1GI55"/>
<comment type="caution">
    <text evidence="1">The sequence shown here is derived from an EMBL/GenBank/DDBJ whole genome shotgun (WGS) entry which is preliminary data.</text>
</comment>
<accession>A0A7K1GI55</accession>
<name>A0A7K1GI55_9FLAO</name>
<gene>
    <name evidence="1" type="primary">gldD</name>
    <name evidence="1" type="ORF">GJV77_01575</name>
</gene>
<dbReference type="Proteomes" id="UP000488936">
    <property type="component" value="Unassembled WGS sequence"/>
</dbReference>
<protein>
    <submittedName>
        <fullName evidence="1">Gliding motility lipoprotein GldD</fullName>
    </submittedName>
</protein>
<reference evidence="1 2" key="1">
    <citation type="journal article" date="2006" name="Int. J. Syst. Evol. Microbiol.">
        <title>Myroides pelagicus sp. nov., isolated from seawater in Thailand.</title>
        <authorList>
            <person name="Yoon J."/>
            <person name="Maneerat S."/>
            <person name="Kawai F."/>
            <person name="Yokota A."/>
        </authorList>
    </citation>
    <scope>NUCLEOTIDE SEQUENCE [LARGE SCALE GENOMIC DNA]</scope>
    <source>
        <strain evidence="1 2">SM1T</strain>
    </source>
</reference>